<gene>
    <name evidence="9" type="primary">RPS25</name>
</gene>
<evidence type="ECO:0000256" key="4">
    <source>
        <dbReference type="ARBA" id="ARBA00035021"/>
    </source>
</evidence>
<dbReference type="InterPro" id="IPR004977">
    <property type="entry name" value="Ribosomal_eS25"/>
</dbReference>
<dbReference type="GO" id="GO:0003735">
    <property type="term" value="F:structural constituent of ribosome"/>
    <property type="evidence" value="ECO:0007669"/>
    <property type="project" value="UniProtKB-ARBA"/>
</dbReference>
<protein>
    <recommendedName>
        <fullName evidence="5">Small ribosomal subunit protein eS25</fullName>
    </recommendedName>
    <alternativeName>
        <fullName evidence="6">40S ribosomal protein S25</fullName>
    </alternativeName>
</protein>
<dbReference type="Gene3D" id="1.10.10.10">
    <property type="entry name" value="Winged helix-like DNA-binding domain superfamily/Winged helix DNA-binding domain"/>
    <property type="match status" value="1"/>
</dbReference>
<evidence type="ECO:0000313" key="10">
    <source>
        <dbReference type="Proteomes" id="UP000694380"/>
    </source>
</evidence>
<feature type="compositionally biased region" description="Basic and acidic residues" evidence="8">
    <location>
        <begin position="73"/>
        <end position="93"/>
    </location>
</feature>
<dbReference type="Pfam" id="PF03297">
    <property type="entry name" value="Ribosomal_S25"/>
    <property type="match status" value="1"/>
</dbReference>
<dbReference type="AlphaFoldDB" id="A0A8C3FH34"/>
<dbReference type="GeneTree" id="ENSGT00390000004856"/>
<evidence type="ECO:0000256" key="5">
    <source>
        <dbReference type="ARBA" id="ARBA00035148"/>
    </source>
</evidence>
<proteinExistence type="inferred from homology"/>
<evidence type="ECO:0000256" key="2">
    <source>
        <dbReference type="ARBA" id="ARBA00022980"/>
    </source>
</evidence>
<evidence type="ECO:0000313" key="9">
    <source>
        <dbReference type="Ensembl" id="ENSCPBP00000005459.1"/>
    </source>
</evidence>
<keyword evidence="2" id="KW-0689">Ribosomal protein</keyword>
<sequence>MLGPRGPASPVPRGSWGEGAPPWKLLPAPSTGLRLAVSGGGGFFPGLAPAFISPSLPPPPLPLPPGLFFLQPPKDDKKKKDAGKSAKKDKDPVNKSGGKAKKKKWSKGKVRDKLNNLVLFDKATYDKLCKEVPNYKLITPAVVSERLKIRGSLARAALQELLSKGLIKLVSKHRAQVIYTRNTKGGDAPAGGEDA</sequence>
<dbReference type="Ensembl" id="ENSCPBT00000006642.1">
    <property type="protein sequence ID" value="ENSCPBP00000005459.1"/>
    <property type="gene ID" value="ENSCPBG00000004376.1"/>
</dbReference>
<evidence type="ECO:0000256" key="7">
    <source>
        <dbReference type="ARBA" id="ARBA00045746"/>
    </source>
</evidence>
<comment type="subunit">
    <text evidence="4">Component of the small ribosomal subunit.</text>
</comment>
<keyword evidence="10" id="KW-1185">Reference proteome</keyword>
<dbReference type="FunFam" id="1.10.10.10:FF:000166">
    <property type="entry name" value="40S ribosomal protein S25"/>
    <property type="match status" value="1"/>
</dbReference>
<evidence type="ECO:0000256" key="8">
    <source>
        <dbReference type="SAM" id="MobiDB-lite"/>
    </source>
</evidence>
<evidence type="ECO:0000256" key="3">
    <source>
        <dbReference type="ARBA" id="ARBA00023274"/>
    </source>
</evidence>
<accession>A0A8C3FH34</accession>
<keyword evidence="3" id="KW-0687">Ribonucleoprotein</keyword>
<dbReference type="Proteomes" id="UP000694380">
    <property type="component" value="Unplaced"/>
</dbReference>
<dbReference type="OMA" id="RIVHHSG"/>
<evidence type="ECO:0000256" key="6">
    <source>
        <dbReference type="ARBA" id="ARBA00035460"/>
    </source>
</evidence>
<organism evidence="9 10">
    <name type="scientific">Chrysemys picta bellii</name>
    <name type="common">Western painted turtle</name>
    <name type="synonym">Emys bellii</name>
    <dbReference type="NCBI Taxonomy" id="8478"/>
    <lineage>
        <taxon>Eukaryota</taxon>
        <taxon>Metazoa</taxon>
        <taxon>Chordata</taxon>
        <taxon>Craniata</taxon>
        <taxon>Vertebrata</taxon>
        <taxon>Euteleostomi</taxon>
        <taxon>Archelosauria</taxon>
        <taxon>Testudinata</taxon>
        <taxon>Testudines</taxon>
        <taxon>Cryptodira</taxon>
        <taxon>Durocryptodira</taxon>
        <taxon>Testudinoidea</taxon>
        <taxon>Emydidae</taxon>
        <taxon>Chrysemys</taxon>
    </lineage>
</organism>
<reference evidence="9" key="2">
    <citation type="submission" date="2025-09" db="UniProtKB">
        <authorList>
            <consortium name="Ensembl"/>
        </authorList>
    </citation>
    <scope>IDENTIFICATION</scope>
</reference>
<dbReference type="PANTHER" id="PTHR12850">
    <property type="entry name" value="40S RIBOSOMAL PROTEIN S25"/>
    <property type="match status" value="1"/>
</dbReference>
<feature type="compositionally biased region" description="Basic residues" evidence="8">
    <location>
        <begin position="98"/>
        <end position="108"/>
    </location>
</feature>
<feature type="region of interest" description="Disordered" evidence="8">
    <location>
        <begin position="1"/>
        <end position="31"/>
    </location>
</feature>
<reference evidence="9" key="1">
    <citation type="submission" date="2025-08" db="UniProtKB">
        <authorList>
            <consortium name="Ensembl"/>
        </authorList>
    </citation>
    <scope>IDENTIFICATION</scope>
</reference>
<dbReference type="InterPro" id="IPR036388">
    <property type="entry name" value="WH-like_DNA-bd_sf"/>
</dbReference>
<dbReference type="GO" id="GO:0022626">
    <property type="term" value="C:cytosolic ribosome"/>
    <property type="evidence" value="ECO:0007669"/>
    <property type="project" value="UniProtKB-ARBA"/>
</dbReference>
<dbReference type="GO" id="GO:1990904">
    <property type="term" value="C:ribonucleoprotein complex"/>
    <property type="evidence" value="ECO:0007669"/>
    <property type="project" value="UniProtKB-KW"/>
</dbReference>
<comment type="similarity">
    <text evidence="1">Belongs to the eukaryotic ribosomal protein eS25 family.</text>
</comment>
<name>A0A8C3FH34_CHRPI</name>
<evidence type="ECO:0000256" key="1">
    <source>
        <dbReference type="ARBA" id="ARBA00009106"/>
    </source>
</evidence>
<feature type="region of interest" description="Disordered" evidence="8">
    <location>
        <begin position="62"/>
        <end position="108"/>
    </location>
</feature>
<comment type="function">
    <text evidence="7">Component of the small ribosomal subunit. The ribosome is a large ribonucleoprotein complex responsible for the synthesis of proteins in the cell.</text>
</comment>